<keyword evidence="2" id="KW-0804">Transcription</keyword>
<dbReference type="InterPro" id="IPR000835">
    <property type="entry name" value="HTH_MarR-typ"/>
</dbReference>
<dbReference type="InterPro" id="IPR005471">
    <property type="entry name" value="Tscrpt_reg_IclR_N"/>
</dbReference>
<gene>
    <name evidence="4" type="ORF">SAMN05216452_1792</name>
</gene>
<reference evidence="5" key="1">
    <citation type="submission" date="2016-10" db="EMBL/GenBank/DDBJ databases">
        <authorList>
            <person name="Varghese N."/>
            <person name="Submissions S."/>
        </authorList>
    </citation>
    <scope>NUCLEOTIDE SEQUENCE [LARGE SCALE GENOMIC DNA]</scope>
    <source>
        <strain evidence="5">ES.061</strain>
    </source>
</reference>
<dbReference type="Proteomes" id="UP000199064">
    <property type="component" value="Unassembled WGS sequence"/>
</dbReference>
<dbReference type="SUPFAM" id="SSF55781">
    <property type="entry name" value="GAF domain-like"/>
    <property type="match status" value="1"/>
</dbReference>
<dbReference type="PANTHER" id="PTHR30136:SF35">
    <property type="entry name" value="HTH-TYPE TRANSCRIPTIONAL REGULATOR RV1719"/>
    <property type="match status" value="1"/>
</dbReference>
<dbReference type="GO" id="GO:0003700">
    <property type="term" value="F:DNA-binding transcription factor activity"/>
    <property type="evidence" value="ECO:0007669"/>
    <property type="project" value="InterPro"/>
</dbReference>
<evidence type="ECO:0000256" key="2">
    <source>
        <dbReference type="ARBA" id="ARBA00023163"/>
    </source>
</evidence>
<keyword evidence="5" id="KW-1185">Reference proteome</keyword>
<dbReference type="SMART" id="SM00346">
    <property type="entry name" value="HTH_ICLR"/>
    <property type="match status" value="1"/>
</dbReference>
<dbReference type="GO" id="GO:0003677">
    <property type="term" value="F:DNA binding"/>
    <property type="evidence" value="ECO:0007669"/>
    <property type="project" value="InterPro"/>
</dbReference>
<dbReference type="RefSeq" id="WP_143038427.1">
    <property type="nucleotide sequence ID" value="NZ_FNSL01000001.1"/>
</dbReference>
<evidence type="ECO:0000313" key="4">
    <source>
        <dbReference type="EMBL" id="SEB51151.1"/>
    </source>
</evidence>
<dbReference type="InterPro" id="IPR029016">
    <property type="entry name" value="GAF-like_dom_sf"/>
</dbReference>
<dbReference type="SUPFAM" id="SSF46785">
    <property type="entry name" value="Winged helix' DNA-binding domain"/>
    <property type="match status" value="1"/>
</dbReference>
<dbReference type="InterPro" id="IPR036390">
    <property type="entry name" value="WH_DNA-bd_sf"/>
</dbReference>
<dbReference type="GO" id="GO:0045892">
    <property type="term" value="P:negative regulation of DNA-templated transcription"/>
    <property type="evidence" value="ECO:0007669"/>
    <property type="project" value="TreeGrafter"/>
</dbReference>
<dbReference type="Pfam" id="PF01047">
    <property type="entry name" value="MarR"/>
    <property type="match status" value="1"/>
</dbReference>
<evidence type="ECO:0000256" key="1">
    <source>
        <dbReference type="ARBA" id="ARBA00023015"/>
    </source>
</evidence>
<feature type="domain" description="HTH iclR-type" evidence="3">
    <location>
        <begin position="12"/>
        <end position="73"/>
    </location>
</feature>
<keyword evidence="1" id="KW-0805">Transcription regulation</keyword>
<dbReference type="Gene3D" id="3.30.450.40">
    <property type="match status" value="1"/>
</dbReference>
<proteinExistence type="predicted"/>
<organism evidence="4 5">
    <name type="scientific">Nitratireductor aquibiodomus</name>
    <dbReference type="NCBI Taxonomy" id="204799"/>
    <lineage>
        <taxon>Bacteria</taxon>
        <taxon>Pseudomonadati</taxon>
        <taxon>Pseudomonadota</taxon>
        <taxon>Alphaproteobacteria</taxon>
        <taxon>Hyphomicrobiales</taxon>
        <taxon>Phyllobacteriaceae</taxon>
        <taxon>Nitratireductor</taxon>
    </lineage>
</organism>
<dbReference type="AlphaFoldDB" id="A0A1H4JXW9"/>
<accession>A0A1H4JXW9</accession>
<dbReference type="PANTHER" id="PTHR30136">
    <property type="entry name" value="HELIX-TURN-HELIX TRANSCRIPTIONAL REGULATOR, ICLR FAMILY"/>
    <property type="match status" value="1"/>
</dbReference>
<dbReference type="EMBL" id="FNSL01000001">
    <property type="protein sequence ID" value="SEB51151.1"/>
    <property type="molecule type" value="Genomic_DNA"/>
</dbReference>
<evidence type="ECO:0000313" key="5">
    <source>
        <dbReference type="Proteomes" id="UP000199064"/>
    </source>
</evidence>
<dbReference type="Gene3D" id="1.10.10.10">
    <property type="entry name" value="Winged helix-like DNA-binding domain superfamily/Winged helix DNA-binding domain"/>
    <property type="match status" value="1"/>
</dbReference>
<dbReference type="PROSITE" id="PS51077">
    <property type="entry name" value="HTH_ICLR"/>
    <property type="match status" value="1"/>
</dbReference>
<name>A0A1H4JXW9_9HYPH</name>
<protein>
    <recommendedName>
        <fullName evidence="3">HTH iclR-type domain-containing protein</fullName>
    </recommendedName>
</protein>
<dbReference type="InterPro" id="IPR050707">
    <property type="entry name" value="HTH_MetabolicPath_Reg"/>
</dbReference>
<sequence length="257" mass="27674">MKKQTDEGNSSTVALRNGLGLVQLLSDEGPMTSDELALRFSLRHDTTTRLLKTLELHGFVEPSRFAERYQPGRTAGALSKKFLSETPVAGIARSVLQALADRHNATSTLAVDDAGEALFLVVCNGLNRESSPCCHVGSAYPLAQTAAGHALLFTSQTSMDRSVSELSPCPVETEALHESFCFFRASGCFRLLLPDKNLLLLAAPLHLNNAVLALELVLPANTRAARDPAGPMKDLLAAVELIQRKCAAMGVRYLEDS</sequence>
<evidence type="ECO:0000259" key="3">
    <source>
        <dbReference type="PROSITE" id="PS51077"/>
    </source>
</evidence>
<dbReference type="InterPro" id="IPR036388">
    <property type="entry name" value="WH-like_DNA-bd_sf"/>
</dbReference>